<dbReference type="VEuPathDB" id="TriTrypDB:BSAL_90090"/>
<evidence type="ECO:0000313" key="2">
    <source>
        <dbReference type="EMBL" id="CUG85546.1"/>
    </source>
</evidence>
<name>A0A0S4J2X8_BODSA</name>
<feature type="compositionally biased region" description="Low complexity" evidence="1">
    <location>
        <begin position="22"/>
        <end position="32"/>
    </location>
</feature>
<feature type="compositionally biased region" description="Polar residues" evidence="1">
    <location>
        <begin position="1"/>
        <end position="17"/>
    </location>
</feature>
<protein>
    <submittedName>
        <fullName evidence="2">Uncharacterized protein</fullName>
    </submittedName>
</protein>
<keyword evidence="3" id="KW-1185">Reference proteome</keyword>
<gene>
    <name evidence="2" type="ORF">BSAL_90090</name>
</gene>
<dbReference type="Proteomes" id="UP000051952">
    <property type="component" value="Unassembled WGS sequence"/>
</dbReference>
<feature type="region of interest" description="Disordered" evidence="1">
    <location>
        <begin position="1"/>
        <end position="32"/>
    </location>
</feature>
<organism evidence="2 3">
    <name type="scientific">Bodo saltans</name>
    <name type="common">Flagellated protozoan</name>
    <dbReference type="NCBI Taxonomy" id="75058"/>
    <lineage>
        <taxon>Eukaryota</taxon>
        <taxon>Discoba</taxon>
        <taxon>Euglenozoa</taxon>
        <taxon>Kinetoplastea</taxon>
        <taxon>Metakinetoplastina</taxon>
        <taxon>Eubodonida</taxon>
        <taxon>Bodonidae</taxon>
        <taxon>Bodo</taxon>
    </lineage>
</organism>
<proteinExistence type="predicted"/>
<accession>A0A0S4J2X8</accession>
<evidence type="ECO:0000256" key="1">
    <source>
        <dbReference type="SAM" id="MobiDB-lite"/>
    </source>
</evidence>
<dbReference type="AlphaFoldDB" id="A0A0S4J2X8"/>
<sequence>MSTVTLSENDGILSSSVRRNSRSQTTSDSSMSLLPDCVTHTLFPSSSFRDTTTTTSSRSLPPHTDCASGELLMSNSLFTPTCSVSHWSCGLAVDVSEIERALEPLSLPSANRVTPSASELFLTSTSFVVAQEGNNGAPRIQFTASAVLRSQLLACVPLVLNLTVVGPRIAVWWSVANVTISGQGLNFTSSNINFLNWWVLHIQFPRSGWWVNPTTSRYVDTVIELQIAMSCDETSPVLIAVVEVLTPGVSRALDAHVKTLGQYTQVVSVVSSSGGFGIDRMLAIRSLALCNADSATGGGLIDFTLRIKITEQQLQCLHASRL</sequence>
<dbReference type="EMBL" id="CYKH01001171">
    <property type="protein sequence ID" value="CUG85546.1"/>
    <property type="molecule type" value="Genomic_DNA"/>
</dbReference>
<reference evidence="3" key="1">
    <citation type="submission" date="2015-09" db="EMBL/GenBank/DDBJ databases">
        <authorList>
            <consortium name="Pathogen Informatics"/>
        </authorList>
    </citation>
    <scope>NUCLEOTIDE SEQUENCE [LARGE SCALE GENOMIC DNA]</scope>
    <source>
        <strain evidence="3">Lake Konstanz</strain>
    </source>
</reference>
<evidence type="ECO:0000313" key="3">
    <source>
        <dbReference type="Proteomes" id="UP000051952"/>
    </source>
</evidence>